<dbReference type="InterPro" id="IPR000794">
    <property type="entry name" value="Beta-ketoacyl_synthase"/>
</dbReference>
<dbReference type="InterPro" id="IPR014031">
    <property type="entry name" value="Ketoacyl_synth_C"/>
</dbReference>
<dbReference type="GO" id="GO:0005829">
    <property type="term" value="C:cytosol"/>
    <property type="evidence" value="ECO:0007669"/>
    <property type="project" value="TreeGrafter"/>
</dbReference>
<dbReference type="SMART" id="SM00825">
    <property type="entry name" value="PKS_KS"/>
    <property type="match status" value="1"/>
</dbReference>
<comment type="similarity">
    <text evidence="1 3">Belongs to the thiolase-like superfamily. Beta-ketoacyl-ACP synthases family.</text>
</comment>
<dbReference type="Pfam" id="PF00109">
    <property type="entry name" value="ketoacyl-synt"/>
    <property type="match status" value="1"/>
</dbReference>
<evidence type="ECO:0000256" key="2">
    <source>
        <dbReference type="ARBA" id="ARBA00022679"/>
    </source>
</evidence>
<dbReference type="InterPro" id="IPR020841">
    <property type="entry name" value="PKS_Beta-ketoAc_synthase_dom"/>
</dbReference>
<keyword evidence="6" id="KW-1185">Reference proteome</keyword>
<dbReference type="PANTHER" id="PTHR11712:SF325">
    <property type="entry name" value="3-OXOACYL-(ACYL-CARRIER-PROTEIN) SYNTHASE II FABF"/>
    <property type="match status" value="1"/>
</dbReference>
<evidence type="ECO:0000259" key="4">
    <source>
        <dbReference type="PROSITE" id="PS52004"/>
    </source>
</evidence>
<protein>
    <submittedName>
        <fullName evidence="5">3-oxoacyl-[ACP] synthase</fullName>
    </submittedName>
</protein>
<evidence type="ECO:0000313" key="5">
    <source>
        <dbReference type="EMBL" id="AKF03508.1"/>
    </source>
</evidence>
<sequence length="411" mass="44121">MSGRRVVVTGLGLASPIGNSDAEATESLQRGRHGIRKMPEWGHIPDLQTRIGGAVTGLDLQAHFPRRKRRTMGLVALYAAYASEQAIAQAGIGPEVLGSGRCGIAYGSTTGSSQALEEFCGPLFTQFTMRGLDSSSYLKFMTHTCAANMASFFGIRGRVLPMISACTSGSQSVGAAYEAIKYGMQDVMVAGGAEELHYATAVTFDLLMATSIRFNETPERSPRPFDVKRDGLVIGEGAATLVLEDLEHAKKRGAKILAEIIGYGTNCDGLHITAPSEDGMRGAMELALSDSKAHPNDIDYVNAHGTGTEIGDIAETNATYSVFKRDVPVSTMKSYTGHTLGACGAMEAVFCLQMMREGFLAPNRNLDEIDPRCAKLGYLREVVQKRPRTIMTNNFAFGGVNTSLVLRAWGE</sequence>
<dbReference type="PROSITE" id="PS00606">
    <property type="entry name" value="KS3_1"/>
    <property type="match status" value="1"/>
</dbReference>
<evidence type="ECO:0000313" key="6">
    <source>
        <dbReference type="Proteomes" id="UP000034883"/>
    </source>
</evidence>
<evidence type="ECO:0000256" key="1">
    <source>
        <dbReference type="ARBA" id="ARBA00008467"/>
    </source>
</evidence>
<dbReference type="KEGG" id="samy:DB32_000657"/>
<dbReference type="InterPro" id="IPR016039">
    <property type="entry name" value="Thiolase-like"/>
</dbReference>
<dbReference type="RefSeq" id="WP_053230960.1">
    <property type="nucleotide sequence ID" value="NZ_CP011125.1"/>
</dbReference>
<evidence type="ECO:0000256" key="3">
    <source>
        <dbReference type="RuleBase" id="RU003694"/>
    </source>
</evidence>
<dbReference type="Proteomes" id="UP000034883">
    <property type="component" value="Chromosome"/>
</dbReference>
<dbReference type="GO" id="GO:0004315">
    <property type="term" value="F:3-oxoacyl-[acyl-carrier-protein] synthase activity"/>
    <property type="evidence" value="ECO:0007669"/>
    <property type="project" value="InterPro"/>
</dbReference>
<accession>A0A0F6VZK7</accession>
<dbReference type="OrthoDB" id="9808669at2"/>
<dbReference type="EMBL" id="CP011125">
    <property type="protein sequence ID" value="AKF03508.1"/>
    <property type="molecule type" value="Genomic_DNA"/>
</dbReference>
<dbReference type="NCBIfam" id="NF006587">
    <property type="entry name" value="PRK09116.1"/>
    <property type="match status" value="1"/>
</dbReference>
<dbReference type="PANTHER" id="PTHR11712">
    <property type="entry name" value="POLYKETIDE SYNTHASE-RELATED"/>
    <property type="match status" value="1"/>
</dbReference>
<organism evidence="5 6">
    <name type="scientific">Sandaracinus amylolyticus</name>
    <dbReference type="NCBI Taxonomy" id="927083"/>
    <lineage>
        <taxon>Bacteria</taxon>
        <taxon>Pseudomonadati</taxon>
        <taxon>Myxococcota</taxon>
        <taxon>Polyangia</taxon>
        <taxon>Polyangiales</taxon>
        <taxon>Sandaracinaceae</taxon>
        <taxon>Sandaracinus</taxon>
    </lineage>
</organism>
<dbReference type="GO" id="GO:0006633">
    <property type="term" value="P:fatty acid biosynthetic process"/>
    <property type="evidence" value="ECO:0007669"/>
    <property type="project" value="InterPro"/>
</dbReference>
<dbReference type="AlphaFoldDB" id="A0A0F6VZK7"/>
<dbReference type="InterPro" id="IPR018201">
    <property type="entry name" value="Ketoacyl_synth_AS"/>
</dbReference>
<dbReference type="PROSITE" id="PS52004">
    <property type="entry name" value="KS3_2"/>
    <property type="match status" value="1"/>
</dbReference>
<proteinExistence type="inferred from homology"/>
<keyword evidence="2 3" id="KW-0808">Transferase</keyword>
<dbReference type="CDD" id="cd00834">
    <property type="entry name" value="KAS_I_II"/>
    <property type="match status" value="1"/>
</dbReference>
<dbReference type="STRING" id="927083.DB32_000657"/>
<gene>
    <name evidence="5" type="ORF">DB32_000657</name>
</gene>
<dbReference type="Pfam" id="PF02801">
    <property type="entry name" value="Ketoacyl-synt_C"/>
    <property type="match status" value="1"/>
</dbReference>
<name>A0A0F6VZK7_9BACT</name>
<dbReference type="Gene3D" id="3.40.47.10">
    <property type="match status" value="1"/>
</dbReference>
<reference evidence="5 6" key="1">
    <citation type="submission" date="2015-03" db="EMBL/GenBank/DDBJ databases">
        <title>Genome assembly of Sandaracinus amylolyticus DSM 53668.</title>
        <authorList>
            <person name="Sharma G."/>
            <person name="Subramanian S."/>
        </authorList>
    </citation>
    <scope>NUCLEOTIDE SEQUENCE [LARGE SCALE GENOMIC DNA]</scope>
    <source>
        <strain evidence="5 6">DSM 53668</strain>
    </source>
</reference>
<feature type="domain" description="Ketosynthase family 3 (KS3)" evidence="4">
    <location>
        <begin position="3"/>
        <end position="408"/>
    </location>
</feature>
<dbReference type="InterPro" id="IPR014030">
    <property type="entry name" value="Ketoacyl_synth_N"/>
</dbReference>
<dbReference type="SUPFAM" id="SSF53901">
    <property type="entry name" value="Thiolase-like"/>
    <property type="match status" value="2"/>
</dbReference>